<comment type="pathway">
    <text evidence="1">Protein modification; protein ubiquitination.</text>
</comment>
<dbReference type="STRING" id="106004.A0A1Y2EWX5"/>
<keyword evidence="4" id="KW-0677">Repeat</keyword>
<evidence type="ECO:0000313" key="9">
    <source>
        <dbReference type="EMBL" id="ORY75997.1"/>
    </source>
</evidence>
<dbReference type="PANTHER" id="PTHR22770:SF47">
    <property type="entry name" value="E3 UBIQUITIN-PROTEIN LIGASE RNF216"/>
    <property type="match status" value="1"/>
</dbReference>
<dbReference type="OrthoDB" id="10009520at2759"/>
<dbReference type="PROSITE" id="PS51873">
    <property type="entry name" value="TRIAD"/>
    <property type="match status" value="1"/>
</dbReference>
<organism evidence="9 10">
    <name type="scientific">Leucosporidium creatinivorum</name>
    <dbReference type="NCBI Taxonomy" id="106004"/>
    <lineage>
        <taxon>Eukaryota</taxon>
        <taxon>Fungi</taxon>
        <taxon>Dikarya</taxon>
        <taxon>Basidiomycota</taxon>
        <taxon>Pucciniomycotina</taxon>
        <taxon>Microbotryomycetes</taxon>
        <taxon>Leucosporidiales</taxon>
        <taxon>Leucosporidium</taxon>
    </lineage>
</organism>
<keyword evidence="7" id="KW-0862">Zinc</keyword>
<keyword evidence="2" id="KW-0808">Transferase</keyword>
<keyword evidence="3" id="KW-0479">Metal-binding</keyword>
<evidence type="ECO:0000256" key="3">
    <source>
        <dbReference type="ARBA" id="ARBA00022723"/>
    </source>
</evidence>
<dbReference type="SUPFAM" id="SSF57850">
    <property type="entry name" value="RING/U-box"/>
    <property type="match status" value="1"/>
</dbReference>
<evidence type="ECO:0000256" key="5">
    <source>
        <dbReference type="ARBA" id="ARBA00022771"/>
    </source>
</evidence>
<accession>A0A1Y2EWX5</accession>
<evidence type="ECO:0000259" key="8">
    <source>
        <dbReference type="PROSITE" id="PS51873"/>
    </source>
</evidence>
<dbReference type="GO" id="GO:0008270">
    <property type="term" value="F:zinc ion binding"/>
    <property type="evidence" value="ECO:0007669"/>
    <property type="project" value="UniProtKB-KW"/>
</dbReference>
<evidence type="ECO:0000256" key="4">
    <source>
        <dbReference type="ARBA" id="ARBA00022737"/>
    </source>
</evidence>
<name>A0A1Y2EWX5_9BASI</name>
<protein>
    <recommendedName>
        <fullName evidence="8">RING-type domain-containing protein</fullName>
    </recommendedName>
</protein>
<dbReference type="Pfam" id="PF26200">
    <property type="entry name" value="Rcat_RNF216"/>
    <property type="match status" value="1"/>
</dbReference>
<gene>
    <name evidence="9" type="ORF">BCR35DRAFT_267719</name>
</gene>
<evidence type="ECO:0000256" key="7">
    <source>
        <dbReference type="ARBA" id="ARBA00022833"/>
    </source>
</evidence>
<dbReference type="AlphaFoldDB" id="A0A1Y2EWX5"/>
<sequence>MVHLHRLFQLYADFPQVSQANVQNIFKAELSFYSPTFVALEEAILKTEAERGWKLMASSRKPGKGKGREIACLELETEKSWLSKNLRSIKAEKEKAAEAARKAEEEIASGAFFECGCCYGDSALSTLVMCSNGCQFCTECFTNLVASQVGLRKFVLPCMSVDGCASSFPEAEAERVLPPITMAALHKIKQEKEVDLADLEGLEKCPFCPFAMVLDNEHERLFNCQREDCGIVSCRQCKKEDHLPKTCAEMDSDRKIDGIHRVEEAMSEALIRRCPNAKCGEPYVKEDGCNKITCPSCRAVSCYICGIIVEGYSHFKNAGSNYTGPVKSTSNCELWDDSAKRNFQDVSSSTLVRLWLEQSLTLLSLAFSPFHPFLYRI</sequence>
<comment type="caution">
    <text evidence="9">The sequence shown here is derived from an EMBL/GenBank/DDBJ whole genome shotgun (WGS) entry which is preliminary data.</text>
</comment>
<proteinExistence type="predicted"/>
<dbReference type="EMBL" id="MCGR01000036">
    <property type="protein sequence ID" value="ORY75997.1"/>
    <property type="molecule type" value="Genomic_DNA"/>
</dbReference>
<dbReference type="CDD" id="cd20339">
    <property type="entry name" value="BRcat_RBR_RNF216"/>
    <property type="match status" value="1"/>
</dbReference>
<evidence type="ECO:0000256" key="2">
    <source>
        <dbReference type="ARBA" id="ARBA00022679"/>
    </source>
</evidence>
<dbReference type="PANTHER" id="PTHR22770">
    <property type="entry name" value="UBIQUITIN CONJUGATING ENZYME 7 INTERACTING PROTEIN-RELATED"/>
    <property type="match status" value="1"/>
</dbReference>
<feature type="domain" description="RING-type" evidence="8">
    <location>
        <begin position="111"/>
        <end position="326"/>
    </location>
</feature>
<evidence type="ECO:0000256" key="6">
    <source>
        <dbReference type="ARBA" id="ARBA00022786"/>
    </source>
</evidence>
<dbReference type="Proteomes" id="UP000193467">
    <property type="component" value="Unassembled WGS sequence"/>
</dbReference>
<dbReference type="InterPro" id="IPR051628">
    <property type="entry name" value="LUBAC_E3_Ligases"/>
</dbReference>
<keyword evidence="5" id="KW-0863">Zinc-finger</keyword>
<dbReference type="InterPro" id="IPR047545">
    <property type="entry name" value="BRcat_RBR_RNF216"/>
</dbReference>
<dbReference type="GO" id="GO:0016740">
    <property type="term" value="F:transferase activity"/>
    <property type="evidence" value="ECO:0007669"/>
    <property type="project" value="UniProtKB-KW"/>
</dbReference>
<evidence type="ECO:0000313" key="10">
    <source>
        <dbReference type="Proteomes" id="UP000193467"/>
    </source>
</evidence>
<reference evidence="9 10" key="1">
    <citation type="submission" date="2016-07" db="EMBL/GenBank/DDBJ databases">
        <title>Pervasive Adenine N6-methylation of Active Genes in Fungi.</title>
        <authorList>
            <consortium name="DOE Joint Genome Institute"/>
            <person name="Mondo S.J."/>
            <person name="Dannebaum R.O."/>
            <person name="Kuo R.C."/>
            <person name="Labutti K."/>
            <person name="Haridas S."/>
            <person name="Kuo A."/>
            <person name="Salamov A."/>
            <person name="Ahrendt S.R."/>
            <person name="Lipzen A."/>
            <person name="Sullivan W."/>
            <person name="Andreopoulos W.B."/>
            <person name="Clum A."/>
            <person name="Lindquist E."/>
            <person name="Daum C."/>
            <person name="Ramamoorthy G.K."/>
            <person name="Gryganskyi A."/>
            <person name="Culley D."/>
            <person name="Magnuson J.K."/>
            <person name="James T.Y."/>
            <person name="O'Malley M.A."/>
            <person name="Stajich J.E."/>
            <person name="Spatafora J.W."/>
            <person name="Visel A."/>
            <person name="Grigoriev I.V."/>
        </authorList>
    </citation>
    <scope>NUCLEOTIDE SEQUENCE [LARGE SCALE GENOMIC DNA]</scope>
    <source>
        <strain evidence="9 10">62-1032</strain>
    </source>
</reference>
<evidence type="ECO:0000256" key="1">
    <source>
        <dbReference type="ARBA" id="ARBA00004906"/>
    </source>
</evidence>
<keyword evidence="10" id="KW-1185">Reference proteome</keyword>
<dbReference type="InParanoid" id="A0A1Y2EWX5"/>
<keyword evidence="6" id="KW-0833">Ubl conjugation pathway</keyword>
<dbReference type="Gene3D" id="1.20.120.1750">
    <property type="match status" value="1"/>
</dbReference>
<dbReference type="InterPro" id="IPR044066">
    <property type="entry name" value="TRIAD_supradom"/>
</dbReference>